<dbReference type="AlphaFoldDB" id="A0A6B0UN46"/>
<evidence type="ECO:0000256" key="1">
    <source>
        <dbReference type="SAM" id="MobiDB-lite"/>
    </source>
</evidence>
<organism evidence="3">
    <name type="scientific">Ixodes ricinus</name>
    <name type="common">Common tick</name>
    <name type="synonym">Acarus ricinus</name>
    <dbReference type="NCBI Taxonomy" id="34613"/>
    <lineage>
        <taxon>Eukaryota</taxon>
        <taxon>Metazoa</taxon>
        <taxon>Ecdysozoa</taxon>
        <taxon>Arthropoda</taxon>
        <taxon>Chelicerata</taxon>
        <taxon>Arachnida</taxon>
        <taxon>Acari</taxon>
        <taxon>Parasitiformes</taxon>
        <taxon>Ixodida</taxon>
        <taxon>Ixodoidea</taxon>
        <taxon>Ixodidae</taxon>
        <taxon>Ixodinae</taxon>
        <taxon>Ixodes</taxon>
    </lineage>
</organism>
<name>A0A6B0UN46_IXORI</name>
<accession>A0A6B0UN46</accession>
<sequence length="119" mass="13148">MHFETAPWSLLACASLSLSCKQAAVAAALDQSVRCHDTKRGYFVLVRRTSTARKCTGTQPSPSCWKRARALTSSARAPSESEIVRWSFSQSWSPPMSRTARKLNNSSTSPLPTIRTRAF</sequence>
<protein>
    <submittedName>
        <fullName evidence="3">Putative secreted protein</fullName>
    </submittedName>
</protein>
<dbReference type="EMBL" id="GIFC01008871">
    <property type="protein sequence ID" value="MXU90954.1"/>
    <property type="molecule type" value="Transcribed_RNA"/>
</dbReference>
<feature type="compositionally biased region" description="Polar residues" evidence="1">
    <location>
        <begin position="90"/>
        <end position="111"/>
    </location>
</feature>
<feature type="chain" id="PRO_5025357080" evidence="2">
    <location>
        <begin position="27"/>
        <end position="119"/>
    </location>
</feature>
<reference evidence="3" key="1">
    <citation type="submission" date="2019-12" db="EMBL/GenBank/DDBJ databases">
        <title>An insight into the sialome of adult female Ixodes ricinus ticks feeding for 6 days.</title>
        <authorList>
            <person name="Perner J."/>
            <person name="Ribeiro J.M.C."/>
        </authorList>
    </citation>
    <scope>NUCLEOTIDE SEQUENCE</scope>
    <source>
        <strain evidence="3">Semi-engorged</strain>
        <tissue evidence="3">Salivary glands</tissue>
    </source>
</reference>
<keyword evidence="2" id="KW-0732">Signal</keyword>
<evidence type="ECO:0000313" key="3">
    <source>
        <dbReference type="EMBL" id="MXU90954.1"/>
    </source>
</evidence>
<feature type="region of interest" description="Disordered" evidence="1">
    <location>
        <begin position="90"/>
        <end position="119"/>
    </location>
</feature>
<feature type="signal peptide" evidence="2">
    <location>
        <begin position="1"/>
        <end position="26"/>
    </location>
</feature>
<proteinExistence type="predicted"/>
<evidence type="ECO:0000256" key="2">
    <source>
        <dbReference type="SAM" id="SignalP"/>
    </source>
</evidence>